<protein>
    <submittedName>
        <fullName evidence="2">Uncharacterized protein</fullName>
    </submittedName>
</protein>
<reference evidence="2 3" key="1">
    <citation type="submission" date="2016-04" db="EMBL/GenBank/DDBJ databases">
        <authorList>
            <person name="Evans L.H."/>
            <person name="Alamgir A."/>
            <person name="Owens N."/>
            <person name="Weber N.D."/>
            <person name="Virtaneva K."/>
            <person name="Barbian K."/>
            <person name="Babar A."/>
            <person name="Rosenke K."/>
        </authorList>
    </citation>
    <scope>NUCLEOTIDE SEQUENCE [LARGE SCALE GENOMIC DNA]</scope>
    <source>
        <strain evidence="2 3">IFM 0406</strain>
    </source>
</reference>
<feature type="chain" id="PRO_5007850926" evidence="1">
    <location>
        <begin position="30"/>
        <end position="151"/>
    </location>
</feature>
<sequence>MRTLVTRSVLAAAAVTGVVFALGAGTAAADPTATAAFSPTFTIGTKVGGSEVTCAGYLESTAAVYPGQTPGSVQVLLKSHFVGISPQCLISGTVKWTNQDTGASGSKRYDLSGFDGPAAPTGVYFDPGFGHVTIEIDSDKWCIPGKAELTV</sequence>
<dbReference type="Proteomes" id="UP000076512">
    <property type="component" value="Unassembled WGS sequence"/>
</dbReference>
<evidence type="ECO:0000313" key="2">
    <source>
        <dbReference type="EMBL" id="KZM70012.1"/>
    </source>
</evidence>
<gene>
    <name evidence="2" type="ORF">AWN90_05315</name>
</gene>
<keyword evidence="3" id="KW-1185">Reference proteome</keyword>
<dbReference type="PROSITE" id="PS51318">
    <property type="entry name" value="TAT"/>
    <property type="match status" value="1"/>
</dbReference>
<dbReference type="STRING" id="455432.AWN90_05315"/>
<accession>A0A164J3K7</accession>
<dbReference type="InterPro" id="IPR006311">
    <property type="entry name" value="TAT_signal"/>
</dbReference>
<dbReference type="EMBL" id="LWGR01000016">
    <property type="protein sequence ID" value="KZM70012.1"/>
    <property type="molecule type" value="Genomic_DNA"/>
</dbReference>
<evidence type="ECO:0000256" key="1">
    <source>
        <dbReference type="SAM" id="SignalP"/>
    </source>
</evidence>
<organism evidence="2 3">
    <name type="scientific">Nocardia terpenica</name>
    <dbReference type="NCBI Taxonomy" id="455432"/>
    <lineage>
        <taxon>Bacteria</taxon>
        <taxon>Bacillati</taxon>
        <taxon>Actinomycetota</taxon>
        <taxon>Actinomycetes</taxon>
        <taxon>Mycobacteriales</taxon>
        <taxon>Nocardiaceae</taxon>
        <taxon>Nocardia</taxon>
    </lineage>
</organism>
<proteinExistence type="predicted"/>
<feature type="signal peptide" evidence="1">
    <location>
        <begin position="1"/>
        <end position="29"/>
    </location>
</feature>
<dbReference type="OrthoDB" id="4556617at2"/>
<dbReference type="RefSeq" id="WP_067578204.1">
    <property type="nucleotide sequence ID" value="NZ_JABMCZ010000003.1"/>
</dbReference>
<evidence type="ECO:0000313" key="3">
    <source>
        <dbReference type="Proteomes" id="UP000076512"/>
    </source>
</evidence>
<name>A0A164J3K7_9NOCA</name>
<comment type="caution">
    <text evidence="2">The sequence shown here is derived from an EMBL/GenBank/DDBJ whole genome shotgun (WGS) entry which is preliminary data.</text>
</comment>
<keyword evidence="1" id="KW-0732">Signal</keyword>
<dbReference type="AlphaFoldDB" id="A0A164J3K7"/>